<evidence type="ECO:0000313" key="3">
    <source>
        <dbReference type="Proteomes" id="UP000288859"/>
    </source>
</evidence>
<dbReference type="AlphaFoldDB" id="A0A438MUE6"/>
<dbReference type="EMBL" id="NAJM01000059">
    <property type="protein sequence ID" value="RVX66539.1"/>
    <property type="molecule type" value="Genomic_DNA"/>
</dbReference>
<organism evidence="2 3">
    <name type="scientific">Exophiala mesophila</name>
    <name type="common">Black yeast-like fungus</name>
    <dbReference type="NCBI Taxonomy" id="212818"/>
    <lineage>
        <taxon>Eukaryota</taxon>
        <taxon>Fungi</taxon>
        <taxon>Dikarya</taxon>
        <taxon>Ascomycota</taxon>
        <taxon>Pezizomycotina</taxon>
        <taxon>Eurotiomycetes</taxon>
        <taxon>Chaetothyriomycetidae</taxon>
        <taxon>Chaetothyriales</taxon>
        <taxon>Herpotrichiellaceae</taxon>
        <taxon>Exophiala</taxon>
    </lineage>
</organism>
<proteinExistence type="predicted"/>
<sequence length="88" mass="10030">MDLPDSMIVVDTVVTSISLLCVLLRFYTRSVIVKRLWTEDILIGIVEVLAIGWLVTISFGYKQGYGRHLHEILDRPDGDEVLIRTDQV</sequence>
<reference evidence="2 3" key="1">
    <citation type="submission" date="2017-03" db="EMBL/GenBank/DDBJ databases">
        <title>Genomes of endolithic fungi from Antarctica.</title>
        <authorList>
            <person name="Coleine C."/>
            <person name="Masonjones S."/>
            <person name="Stajich J.E."/>
        </authorList>
    </citation>
    <scope>NUCLEOTIDE SEQUENCE [LARGE SCALE GENOMIC DNA]</scope>
    <source>
        <strain evidence="2 3">CCFEE 6314</strain>
    </source>
</reference>
<name>A0A438MUE6_EXOME</name>
<evidence type="ECO:0000313" key="2">
    <source>
        <dbReference type="EMBL" id="RVX66539.1"/>
    </source>
</evidence>
<dbReference type="OrthoDB" id="5342292at2759"/>
<comment type="caution">
    <text evidence="2">The sequence shown here is derived from an EMBL/GenBank/DDBJ whole genome shotgun (WGS) entry which is preliminary data.</text>
</comment>
<gene>
    <name evidence="2" type="ORF">B0A52_09415</name>
</gene>
<protein>
    <submittedName>
        <fullName evidence="2">Uncharacterized protein</fullName>
    </submittedName>
</protein>
<dbReference type="VEuPathDB" id="FungiDB:PV10_02622"/>
<keyword evidence="1" id="KW-0812">Transmembrane</keyword>
<keyword evidence="1" id="KW-0472">Membrane</keyword>
<keyword evidence="1" id="KW-1133">Transmembrane helix</keyword>
<feature type="transmembrane region" description="Helical" evidence="1">
    <location>
        <begin position="40"/>
        <end position="61"/>
    </location>
</feature>
<accession>A0A438MUE6</accession>
<dbReference type="Proteomes" id="UP000288859">
    <property type="component" value="Unassembled WGS sequence"/>
</dbReference>
<evidence type="ECO:0000256" key="1">
    <source>
        <dbReference type="SAM" id="Phobius"/>
    </source>
</evidence>
<feature type="transmembrane region" description="Helical" evidence="1">
    <location>
        <begin position="6"/>
        <end position="28"/>
    </location>
</feature>